<dbReference type="RefSeq" id="WP_010493783.1">
    <property type="nucleotide sequence ID" value="NZ_AZCT01000020.1"/>
</dbReference>
<organism evidence="2 3">
    <name type="scientific">Lacticaseibacillus zeae DSM 20178 = KCTC 3804</name>
    <dbReference type="NCBI Taxonomy" id="1423816"/>
    <lineage>
        <taxon>Bacteria</taxon>
        <taxon>Bacillati</taxon>
        <taxon>Bacillota</taxon>
        <taxon>Bacilli</taxon>
        <taxon>Lactobacillales</taxon>
        <taxon>Lactobacillaceae</taxon>
        <taxon>Lacticaseibacillus</taxon>
    </lineage>
</organism>
<feature type="transmembrane region" description="Helical" evidence="1">
    <location>
        <begin position="51"/>
        <end position="74"/>
    </location>
</feature>
<feature type="transmembrane region" description="Helical" evidence="1">
    <location>
        <begin position="7"/>
        <end position="31"/>
    </location>
</feature>
<dbReference type="PATRIC" id="fig|1423816.3.peg.1761"/>
<keyword evidence="1" id="KW-1133">Transmembrane helix</keyword>
<feature type="transmembrane region" description="Helical" evidence="1">
    <location>
        <begin position="271"/>
        <end position="291"/>
    </location>
</feature>
<comment type="caution">
    <text evidence="2">The sequence shown here is derived from an EMBL/GenBank/DDBJ whole genome shotgun (WGS) entry which is preliminary data.</text>
</comment>
<sequence>MLNFIKGAIIGIALVIPGLSGSIFAVVVGLYDRLLQAVNHFRANPKKNLRFLAPIGLGAVVGILISTKAVLVVTTHWPLPSYGFFIGLVLGIGPFIYRKLVLKPFTWWYLLLVAGGFAGIYGLAKLGGTQPENLIAIQRLSSVSDAGVMAFAGIFAVSLMAIPGISGSVMLMVIDQYGTVYNAVSQLGDAARAFVSGNWSAFKAAMGSVALLLPFMLGAIAGLIAVAKLMAYLLEHFETQVYYAVCGIVAAAVVILIETGIAPYWPATGMVVPVLFVVVSLIIGVLATIFLDKPESNADAD</sequence>
<name>A0A0R1ETH6_LACZE</name>
<feature type="transmembrane region" description="Helical" evidence="1">
    <location>
        <begin position="148"/>
        <end position="174"/>
    </location>
</feature>
<feature type="transmembrane region" description="Helical" evidence="1">
    <location>
        <begin position="106"/>
        <end position="127"/>
    </location>
</feature>
<feature type="transmembrane region" description="Helical" evidence="1">
    <location>
        <begin position="241"/>
        <end position="265"/>
    </location>
</feature>
<evidence type="ECO:0000313" key="2">
    <source>
        <dbReference type="EMBL" id="KRK10756.1"/>
    </source>
</evidence>
<dbReference type="Proteomes" id="UP000051984">
    <property type="component" value="Unassembled WGS sequence"/>
</dbReference>
<dbReference type="PANTHER" id="PTHR37308">
    <property type="entry name" value="INTEGRAL MEMBRANE PROTEIN"/>
    <property type="match status" value="1"/>
</dbReference>
<keyword evidence="1" id="KW-0812">Transmembrane</keyword>
<gene>
    <name evidence="2" type="ORF">FD51_GL001688</name>
</gene>
<dbReference type="EMBL" id="AZCT01000020">
    <property type="protein sequence ID" value="KRK10756.1"/>
    <property type="molecule type" value="Genomic_DNA"/>
</dbReference>
<feature type="transmembrane region" description="Helical" evidence="1">
    <location>
        <begin position="209"/>
        <end position="234"/>
    </location>
</feature>
<evidence type="ECO:0000256" key="1">
    <source>
        <dbReference type="SAM" id="Phobius"/>
    </source>
</evidence>
<feature type="transmembrane region" description="Helical" evidence="1">
    <location>
        <begin position="81"/>
        <end position="100"/>
    </location>
</feature>
<dbReference type="AlphaFoldDB" id="A0A0R1ETH6"/>
<dbReference type="PANTHER" id="PTHR37308:SF1">
    <property type="entry name" value="POLYPRENYL-PHOSPHATE TRANSPORTER"/>
    <property type="match status" value="1"/>
</dbReference>
<keyword evidence="1" id="KW-0472">Membrane</keyword>
<dbReference type="InterPro" id="IPR007163">
    <property type="entry name" value="VCA0040-like"/>
</dbReference>
<dbReference type="Pfam" id="PF04018">
    <property type="entry name" value="VCA0040-like"/>
    <property type="match status" value="1"/>
</dbReference>
<protein>
    <submittedName>
        <fullName evidence="2">Membrane protein</fullName>
    </submittedName>
</protein>
<accession>A0A0R1ETH6</accession>
<reference evidence="2 3" key="1">
    <citation type="journal article" date="2015" name="Genome Announc.">
        <title>Expanding the biotechnology potential of lactobacilli through comparative genomics of 213 strains and associated genera.</title>
        <authorList>
            <person name="Sun Z."/>
            <person name="Harris H.M."/>
            <person name="McCann A."/>
            <person name="Guo C."/>
            <person name="Argimon S."/>
            <person name="Zhang W."/>
            <person name="Yang X."/>
            <person name="Jeffery I.B."/>
            <person name="Cooney J.C."/>
            <person name="Kagawa T.F."/>
            <person name="Liu W."/>
            <person name="Song Y."/>
            <person name="Salvetti E."/>
            <person name="Wrobel A."/>
            <person name="Rasinkangas P."/>
            <person name="Parkhill J."/>
            <person name="Rea M.C."/>
            <person name="O'Sullivan O."/>
            <person name="Ritari J."/>
            <person name="Douillard F.P."/>
            <person name="Paul Ross R."/>
            <person name="Yang R."/>
            <person name="Briner A.E."/>
            <person name="Felis G.E."/>
            <person name="de Vos W.M."/>
            <person name="Barrangou R."/>
            <person name="Klaenhammer T.R."/>
            <person name="Caufield P.W."/>
            <person name="Cui Y."/>
            <person name="Zhang H."/>
            <person name="O'Toole P.W."/>
        </authorList>
    </citation>
    <scope>NUCLEOTIDE SEQUENCE [LARGE SCALE GENOMIC DNA]</scope>
    <source>
        <strain evidence="2 3">DSM 20178</strain>
    </source>
</reference>
<proteinExistence type="predicted"/>
<evidence type="ECO:0000313" key="3">
    <source>
        <dbReference type="Proteomes" id="UP000051984"/>
    </source>
</evidence>
<dbReference type="eggNOG" id="COG2035">
    <property type="taxonomic scope" value="Bacteria"/>
</dbReference>